<dbReference type="KEGG" id="cad:Curi_c12700"/>
<keyword evidence="2" id="KW-1185">Reference proteome</keyword>
<sequence length="107" mass="11355">MGFLVAMVAPRLEGIGSKASGTVDDGSTKIIETTLSRYLNENNKLPNKLGNLAPAGATAGQPLAKLDNGKAGSEGDNKMIWDGTKTMGKIATFDKSFADKTNYMFMH</sequence>
<dbReference type="Proteomes" id="UP000006094">
    <property type="component" value="Chromosome"/>
</dbReference>
<proteinExistence type="predicted"/>
<name>K0B0V9_GOTA9</name>
<dbReference type="STRING" id="1128398.Curi_c12700"/>
<organism evidence="1 2">
    <name type="scientific">Gottschalkia acidurici (strain ATCC 7906 / DSM 604 / BCRC 14475 / CIP 104303 / KCTC 5404 / NCIMB 10678 / 9a)</name>
    <name type="common">Clostridium acidurici</name>
    <dbReference type="NCBI Taxonomy" id="1128398"/>
    <lineage>
        <taxon>Bacteria</taxon>
        <taxon>Bacillati</taxon>
        <taxon>Bacillota</taxon>
        <taxon>Tissierellia</taxon>
        <taxon>Tissierellales</taxon>
        <taxon>Gottschalkiaceae</taxon>
        <taxon>Gottschalkia</taxon>
    </lineage>
</organism>
<protein>
    <submittedName>
        <fullName evidence="1">Uncharacterized protein</fullName>
    </submittedName>
</protein>
<accession>K0B0V9</accession>
<evidence type="ECO:0000313" key="1">
    <source>
        <dbReference type="EMBL" id="AFS78281.1"/>
    </source>
</evidence>
<dbReference type="AlphaFoldDB" id="K0B0V9"/>
<dbReference type="EMBL" id="CP003326">
    <property type="protein sequence ID" value="AFS78281.1"/>
    <property type="molecule type" value="Genomic_DNA"/>
</dbReference>
<dbReference type="HOGENOM" id="CLU_2205388_0_0_9"/>
<reference evidence="1 2" key="1">
    <citation type="journal article" date="2012" name="PLoS ONE">
        <title>The purine-utilizing bacterium Clostridium acidurici 9a: a genome-guided metabolic reconsideration.</title>
        <authorList>
            <person name="Hartwich K."/>
            <person name="Poehlein A."/>
            <person name="Daniel R."/>
        </authorList>
    </citation>
    <scope>NUCLEOTIDE SEQUENCE [LARGE SCALE GENOMIC DNA]</scope>
    <source>
        <strain evidence="2">ATCC 7906 / DSM 604 / BCRC 14475 / CIP 104303 / KCTC 5404 / NCIMB 10678 / 9a</strain>
    </source>
</reference>
<gene>
    <name evidence="1" type="ordered locus">Curi_c12700</name>
</gene>
<evidence type="ECO:0000313" key="2">
    <source>
        <dbReference type="Proteomes" id="UP000006094"/>
    </source>
</evidence>